<keyword evidence="3" id="KW-0539">Nucleus</keyword>
<keyword evidence="2" id="KW-0694">RNA-binding</keyword>
<reference evidence="6" key="2">
    <citation type="submission" date="2025-08" db="UniProtKB">
        <authorList>
            <consortium name="Ensembl"/>
        </authorList>
    </citation>
    <scope>IDENTIFICATION</scope>
</reference>
<feature type="region of interest" description="Disordered" evidence="4">
    <location>
        <begin position="202"/>
        <end position="234"/>
    </location>
</feature>
<dbReference type="Proteomes" id="UP000233100">
    <property type="component" value="Chromosome 6"/>
</dbReference>
<evidence type="ECO:0000256" key="1">
    <source>
        <dbReference type="ARBA" id="ARBA00004604"/>
    </source>
</evidence>
<keyword evidence="7" id="KW-1185">Reference proteome</keyword>
<evidence type="ECO:0000259" key="5">
    <source>
        <dbReference type="Pfam" id="PF16879"/>
    </source>
</evidence>
<evidence type="ECO:0000313" key="6">
    <source>
        <dbReference type="Ensembl" id="ENSMFAP00000064025.1"/>
    </source>
</evidence>
<dbReference type="InterPro" id="IPR031693">
    <property type="entry name" value="Sin3_C"/>
</dbReference>
<proteinExistence type="predicted"/>
<accession>A0A7N9DCF6</accession>
<feature type="domain" description="Sin3 C-terminal" evidence="5">
    <location>
        <begin position="130"/>
        <end position="194"/>
    </location>
</feature>
<organism evidence="6 7">
    <name type="scientific">Macaca fascicularis</name>
    <name type="common">Crab-eating macaque</name>
    <name type="synonym">Cynomolgus monkey</name>
    <dbReference type="NCBI Taxonomy" id="9541"/>
    <lineage>
        <taxon>Eukaryota</taxon>
        <taxon>Metazoa</taxon>
        <taxon>Chordata</taxon>
        <taxon>Craniata</taxon>
        <taxon>Vertebrata</taxon>
        <taxon>Euteleostomi</taxon>
        <taxon>Mammalia</taxon>
        <taxon>Eutheria</taxon>
        <taxon>Euarchontoglires</taxon>
        <taxon>Primates</taxon>
        <taxon>Haplorrhini</taxon>
        <taxon>Catarrhini</taxon>
        <taxon>Cercopithecidae</taxon>
        <taxon>Cercopithecinae</taxon>
        <taxon>Macaca</taxon>
    </lineage>
</organism>
<dbReference type="AlphaFoldDB" id="A0A7N9DCF6"/>
<dbReference type="Ensembl" id="ENSMFAT00000086799.1">
    <property type="protein sequence ID" value="ENSMFAP00000064025.1"/>
    <property type="gene ID" value="ENSMFAG00000062346.1"/>
</dbReference>
<reference evidence="6" key="3">
    <citation type="submission" date="2025-09" db="UniProtKB">
        <authorList>
            <consortium name="Ensembl"/>
        </authorList>
    </citation>
    <scope>IDENTIFICATION</scope>
</reference>
<name>A0A7N9DCF6_MACFA</name>
<evidence type="ECO:0000256" key="2">
    <source>
        <dbReference type="ARBA" id="ARBA00022884"/>
    </source>
</evidence>
<dbReference type="GO" id="GO:0003723">
    <property type="term" value="F:RNA binding"/>
    <property type="evidence" value="ECO:0007669"/>
    <property type="project" value="UniProtKB-KW"/>
</dbReference>
<comment type="subcellular location">
    <subcellularLocation>
        <location evidence="1">Nucleus</location>
        <location evidence="1">Nucleolus</location>
    </subcellularLocation>
</comment>
<dbReference type="GeneTree" id="ENSGT00940000155491"/>
<protein>
    <recommendedName>
        <fullName evidence="5">Sin3 C-terminal domain-containing protein</fullName>
    </recommendedName>
</protein>
<evidence type="ECO:0000313" key="7">
    <source>
        <dbReference type="Proteomes" id="UP000233100"/>
    </source>
</evidence>
<evidence type="ECO:0000256" key="4">
    <source>
        <dbReference type="SAM" id="MobiDB-lite"/>
    </source>
</evidence>
<sequence length="267" mass="30666">MNNYLFDERLLACHFMPPEKVQKELFKDWNIPFKQPSDPSVKRYNQNRHLHKSCGWRGDLKRRKDHSGRNNLKRIDYDFLSLILQKTESTSKSNYWTSTKGRVLRKTKKKVLGAPDTPGKTVDTEGPTPLQHIVSDEICVQVTDLYLAENDKGTTGGQPNTQNSRSLLESMYQQKAEQLMSDEKCFKVRVAHVVKDLVADNVSSQDSRNQKLKPGYSDPVNRKLKPGYSDPMNQKLKPGYSDPMNQKLKPGYSDPVILLLELFRVPN</sequence>
<dbReference type="GO" id="GO:0005730">
    <property type="term" value="C:nucleolus"/>
    <property type="evidence" value="ECO:0007669"/>
    <property type="project" value="UniProtKB-SubCell"/>
</dbReference>
<dbReference type="Pfam" id="PF16879">
    <property type="entry name" value="Sin3a_C"/>
    <property type="match status" value="1"/>
</dbReference>
<dbReference type="PANTHER" id="PTHR46754">
    <property type="entry name" value="MKI67 FHA DOMAIN-INTERACTING NUCLEOLAR PHOSPHOPROTEIN"/>
    <property type="match status" value="1"/>
</dbReference>
<reference evidence="6 7" key="1">
    <citation type="submission" date="2013-03" db="EMBL/GenBank/DDBJ databases">
        <authorList>
            <person name="Warren W."/>
            <person name="Wilson R.K."/>
        </authorList>
    </citation>
    <scope>NUCLEOTIDE SEQUENCE</scope>
</reference>
<evidence type="ECO:0000256" key="3">
    <source>
        <dbReference type="ARBA" id="ARBA00023242"/>
    </source>
</evidence>